<keyword evidence="3 8" id="KW-0489">Methyltransferase</keyword>
<organism evidence="10 11">
    <name type="scientific">Urinicoccus massiliensis</name>
    <dbReference type="NCBI Taxonomy" id="1723382"/>
    <lineage>
        <taxon>Bacteria</taxon>
        <taxon>Bacillati</taxon>
        <taxon>Bacillota</taxon>
        <taxon>Tissierellia</taxon>
        <taxon>Tissierellales</taxon>
        <taxon>Peptoniphilaceae</taxon>
        <taxon>Urinicoccus</taxon>
    </lineage>
</organism>
<comment type="cofactor">
    <cofactor evidence="1">
        <name>FAD</name>
        <dbReference type="ChEBI" id="CHEBI:57692"/>
    </cofactor>
</comment>
<dbReference type="GO" id="GO:0046872">
    <property type="term" value="F:metal ion binding"/>
    <property type="evidence" value="ECO:0007669"/>
    <property type="project" value="UniProtKB-KW"/>
</dbReference>
<dbReference type="PANTHER" id="PTHR11103:SF18">
    <property type="entry name" value="SLR1189 PROTEIN"/>
    <property type="match status" value="1"/>
</dbReference>
<dbReference type="GO" id="GO:0032259">
    <property type="term" value="P:methylation"/>
    <property type="evidence" value="ECO:0007669"/>
    <property type="project" value="UniProtKB-KW"/>
</dbReference>
<dbReference type="InterPro" id="IPR036589">
    <property type="entry name" value="HCY_dom_sf"/>
</dbReference>
<dbReference type="InterPro" id="IPR003726">
    <property type="entry name" value="HCY_dom"/>
</dbReference>
<dbReference type="SUPFAM" id="SSF51730">
    <property type="entry name" value="FAD-linked oxidoreductase"/>
    <property type="match status" value="1"/>
</dbReference>
<name>A0A8H2R284_9FIRM</name>
<evidence type="ECO:0000313" key="11">
    <source>
        <dbReference type="Proteomes" id="UP000377798"/>
    </source>
</evidence>
<dbReference type="Pfam" id="PF02219">
    <property type="entry name" value="MTHFR"/>
    <property type="match status" value="1"/>
</dbReference>
<dbReference type="SUPFAM" id="SSF82282">
    <property type="entry name" value="Homocysteine S-methyltransferase"/>
    <property type="match status" value="1"/>
</dbReference>
<keyword evidence="8" id="KW-0862">Zinc</keyword>
<keyword evidence="7" id="KW-0560">Oxidoreductase</keyword>
<keyword evidence="4" id="KW-0285">Flavoprotein</keyword>
<dbReference type="GO" id="GO:0006555">
    <property type="term" value="P:methionine metabolic process"/>
    <property type="evidence" value="ECO:0007669"/>
    <property type="project" value="InterPro"/>
</dbReference>
<comment type="caution">
    <text evidence="10">The sequence shown here is derived from an EMBL/GenBank/DDBJ whole genome shotgun (WGS) entry which is preliminary data.</text>
</comment>
<feature type="binding site" evidence="8">
    <location>
        <position position="254"/>
    </location>
    <ligand>
        <name>Zn(2+)</name>
        <dbReference type="ChEBI" id="CHEBI:29105"/>
    </ligand>
</feature>
<evidence type="ECO:0000256" key="8">
    <source>
        <dbReference type="PROSITE-ProRule" id="PRU00333"/>
    </source>
</evidence>
<evidence type="ECO:0000256" key="5">
    <source>
        <dbReference type="ARBA" id="ARBA00022679"/>
    </source>
</evidence>
<dbReference type="Proteomes" id="UP000377798">
    <property type="component" value="Unassembled WGS sequence"/>
</dbReference>
<dbReference type="Gene3D" id="3.20.20.330">
    <property type="entry name" value="Homocysteine-binding-like domain"/>
    <property type="match status" value="1"/>
</dbReference>
<dbReference type="EC" id="2.1.1.10" evidence="10"/>
<evidence type="ECO:0000256" key="4">
    <source>
        <dbReference type="ARBA" id="ARBA00022630"/>
    </source>
</evidence>
<dbReference type="InterPro" id="IPR029041">
    <property type="entry name" value="FAD-linked_oxidoreductase-like"/>
</dbReference>
<keyword evidence="6" id="KW-0274">FAD</keyword>
<evidence type="ECO:0000256" key="3">
    <source>
        <dbReference type="ARBA" id="ARBA00022603"/>
    </source>
</evidence>
<feature type="domain" description="Hcy-binding" evidence="9">
    <location>
        <begin position="1"/>
        <end position="269"/>
    </location>
</feature>
<reference evidence="10 11" key="1">
    <citation type="submission" date="2019-02" db="EMBL/GenBank/DDBJ databases">
        <authorList>
            <consortium name="Pathogen Informatics"/>
        </authorList>
    </citation>
    <scope>NUCLEOTIDE SEQUENCE [LARGE SCALE GENOMIC DNA]</scope>
    <source>
        <strain evidence="10 11">3012STDY7089603</strain>
    </source>
</reference>
<protein>
    <submittedName>
        <fullName evidence="10">Homocysteine S-methyltransferase</fullName>
        <ecNumber evidence="10">2.1.1.10</ecNumber>
    </submittedName>
</protein>
<keyword evidence="5 8" id="KW-0808">Transferase</keyword>
<evidence type="ECO:0000256" key="7">
    <source>
        <dbReference type="ARBA" id="ARBA00023002"/>
    </source>
</evidence>
<dbReference type="AlphaFoldDB" id="A0A8H2R284"/>
<dbReference type="NCBIfam" id="NF006396">
    <property type="entry name" value="PRK08645.1"/>
    <property type="match status" value="1"/>
</dbReference>
<feature type="binding site" evidence="8">
    <location>
        <position position="255"/>
    </location>
    <ligand>
        <name>Zn(2+)</name>
        <dbReference type="ChEBI" id="CHEBI:29105"/>
    </ligand>
</feature>
<comment type="cofactor">
    <cofactor evidence="8">
        <name>Zn(2+)</name>
        <dbReference type="ChEBI" id="CHEBI:29105"/>
    </cofactor>
</comment>
<gene>
    <name evidence="10" type="primary">mmuM</name>
    <name evidence="10" type="ORF">NCTC13150_01961</name>
</gene>
<dbReference type="Pfam" id="PF02574">
    <property type="entry name" value="S-methyl_trans"/>
    <property type="match status" value="1"/>
</dbReference>
<evidence type="ECO:0000259" key="9">
    <source>
        <dbReference type="PROSITE" id="PS50970"/>
    </source>
</evidence>
<accession>A0A8H2R284</accession>
<keyword evidence="11" id="KW-1185">Reference proteome</keyword>
<dbReference type="EMBL" id="CAACYI010000001">
    <property type="protein sequence ID" value="VFB17368.1"/>
    <property type="molecule type" value="Genomic_DNA"/>
</dbReference>
<comment type="pathway">
    <text evidence="2">One-carbon metabolism; tetrahydrofolate interconversion.</text>
</comment>
<feature type="binding site" evidence="8">
    <location>
        <position position="190"/>
    </location>
    <ligand>
        <name>Zn(2+)</name>
        <dbReference type="ChEBI" id="CHEBI:29105"/>
    </ligand>
</feature>
<dbReference type="UniPathway" id="UPA00193"/>
<evidence type="ECO:0000256" key="2">
    <source>
        <dbReference type="ARBA" id="ARBA00004777"/>
    </source>
</evidence>
<dbReference type="GO" id="GO:0008168">
    <property type="term" value="F:methyltransferase activity"/>
    <property type="evidence" value="ECO:0007669"/>
    <property type="project" value="UniProtKB-UniRule"/>
</dbReference>
<sequence length="578" mass="64719">MIEFRGSKTQPLIFDGAMGTYLKQISPSDLTIEEYNIEKPAIIEEIHRQYIEAGAQAIKTNTFGANPIQYDRNLCRTYLEAGAKIALKFQDRAEVYGSIGPMETPDLGDYLFVAEVLYQAGIRKFLWETFPEADRLLEIIDSFCQDHGDTLHITSFAVFPSGETRLGVLAQEALEAADKNPHVQAMGLNCISGPYHLVQLVKSLPTYQTPLGLMPNSGYPTMVDGRLQYKENPSYFSQALAQGLNYGLSYLGGCCGTDPSYILELSRHLKEVPGQAKSLKKEERVLKKTESNLKKKLKAGKQVMVVEYDPPQEATRDYFKKLSLLRQMEVDAVTLADCPIGRPRMDASLTSLILKKDYGLDSVVHMTCRDRNINAIKALLLGLSLEGIQDILLITGDPVPSVDREDVKAVFQFNSARLAAFVKNLNRDLENPFTISGALNINAPNFDSELVKAKRKIKSGVELFFTQPIMGKNAIVQLRRAQKELDVPILAGIMPLVSYRNAQYLHNQVSGMQVDQEVLDSFHEGLSREEGEEIGIGWALDFMNEIKDEVSGFYLITPFQRLQVIERLLKDYGQGKEK</sequence>
<dbReference type="PANTHER" id="PTHR11103">
    <property type="entry name" value="SLR1189 PROTEIN"/>
    <property type="match status" value="1"/>
</dbReference>
<evidence type="ECO:0000313" key="10">
    <source>
        <dbReference type="EMBL" id="VFB17368.1"/>
    </source>
</evidence>
<dbReference type="Gene3D" id="3.20.20.220">
    <property type="match status" value="1"/>
</dbReference>
<evidence type="ECO:0000256" key="1">
    <source>
        <dbReference type="ARBA" id="ARBA00001974"/>
    </source>
</evidence>
<proteinExistence type="predicted"/>
<dbReference type="PROSITE" id="PS50970">
    <property type="entry name" value="HCY"/>
    <property type="match status" value="1"/>
</dbReference>
<evidence type="ECO:0000256" key="6">
    <source>
        <dbReference type="ARBA" id="ARBA00022827"/>
    </source>
</evidence>
<dbReference type="RefSeq" id="WP_131749911.1">
    <property type="nucleotide sequence ID" value="NZ_CAACYI010000001.1"/>
</dbReference>
<dbReference type="InterPro" id="IPR003171">
    <property type="entry name" value="Mehydrof_redctse-like"/>
</dbReference>
<dbReference type="GO" id="GO:0035999">
    <property type="term" value="P:tetrahydrofolate interconversion"/>
    <property type="evidence" value="ECO:0007669"/>
    <property type="project" value="UniProtKB-UniPathway"/>
</dbReference>
<keyword evidence="8" id="KW-0479">Metal-binding</keyword>
<dbReference type="GO" id="GO:0004489">
    <property type="term" value="F:methylenetetrahydrofolate reductase [NAD(P)H] activity"/>
    <property type="evidence" value="ECO:0007669"/>
    <property type="project" value="InterPro"/>
</dbReference>
<dbReference type="CDD" id="cd00537">
    <property type="entry name" value="MTHFR"/>
    <property type="match status" value="1"/>
</dbReference>